<dbReference type="GeneID" id="84895424"/>
<evidence type="ECO:0000259" key="2">
    <source>
        <dbReference type="Pfam" id="PF21531"/>
    </source>
</evidence>
<name>A0A0M4MM36_9ACTN</name>
<dbReference type="Pfam" id="PF21531">
    <property type="entry name" value="Rv2175c_wHTH"/>
    <property type="match status" value="1"/>
</dbReference>
<dbReference type="Proteomes" id="UP000068137">
    <property type="component" value="Chromosome"/>
</dbReference>
<organism evidence="3 4">
    <name type="scientific">Lawsonella clevelandensis</name>
    <dbReference type="NCBI Taxonomy" id="1528099"/>
    <lineage>
        <taxon>Bacteria</taxon>
        <taxon>Bacillati</taxon>
        <taxon>Actinomycetota</taxon>
        <taxon>Actinomycetes</taxon>
        <taxon>Mycobacteriales</taxon>
        <taxon>Lawsonellaceae</taxon>
        <taxon>Lawsonella</taxon>
    </lineage>
</organism>
<feature type="domain" description="DNA-binding protein Rv2175c wHTH" evidence="2">
    <location>
        <begin position="3"/>
        <end position="59"/>
    </location>
</feature>
<dbReference type="InterPro" id="IPR048576">
    <property type="entry name" value="Rv2175c_wHTH"/>
</dbReference>
<dbReference type="Pfam" id="PF18367">
    <property type="entry name" value="Rv2175c_C"/>
    <property type="match status" value="1"/>
</dbReference>
<dbReference type="KEGG" id="cbq:AL705_07700"/>
<feature type="domain" description="Rv2175c C-terminal" evidence="1">
    <location>
        <begin position="66"/>
        <end position="120"/>
    </location>
</feature>
<dbReference type="STRING" id="1528099.AL705_07700"/>
<dbReference type="EMBL" id="CP012390">
    <property type="protein sequence ID" value="ALE19428.1"/>
    <property type="molecule type" value="Genomic_DNA"/>
</dbReference>
<reference evidence="3 4" key="1">
    <citation type="journal article" date="2015" name="Genome Announc.">
        <title>Complete Genome Sequences for Two Strains of a Novel Fastidious, Partially Acid-Fast, Gram-Positive Corynebacterineae Bacterium, Derived from Human Clinical Samples.</title>
        <authorList>
            <person name="Nicholson A.C."/>
            <person name="Bell M."/>
            <person name="Humrighouse B.W."/>
            <person name="McQuiston J.R."/>
        </authorList>
    </citation>
    <scope>NUCLEOTIDE SEQUENCE [LARGE SCALE GENOMIC DNA]</scope>
    <source>
        <strain evidence="3 4">X1698</strain>
    </source>
</reference>
<gene>
    <name evidence="3" type="ORF">AL705_07700</name>
</gene>
<evidence type="ECO:0000313" key="3">
    <source>
        <dbReference type="EMBL" id="ALE19428.1"/>
    </source>
</evidence>
<dbReference type="GO" id="GO:0003677">
    <property type="term" value="F:DNA binding"/>
    <property type="evidence" value="ECO:0007669"/>
    <property type="project" value="InterPro"/>
</dbReference>
<dbReference type="RefSeq" id="WP_053962507.1">
    <property type="nucleotide sequence ID" value="NZ_CAJPTR010000004.1"/>
</dbReference>
<dbReference type="PATRIC" id="fig|1528099.3.peg.1516"/>
<evidence type="ECO:0000313" key="4">
    <source>
        <dbReference type="Proteomes" id="UP000068137"/>
    </source>
</evidence>
<dbReference type="OrthoDB" id="3784042at2"/>
<protein>
    <submittedName>
        <fullName evidence="3">Uncharacterized protein</fullName>
    </submittedName>
</protein>
<sequence length="121" mass="13021">MSSLPTAEDVLGPADGILPLSDVAQLLNVPVTRIHQLLRQQQLIAVERDGVLGVPALFFDEQGTAKHITGLIAVLADGGYSTTEILRFLYTADDSLPGRPIDALHGHLAREVMRRAQAMAL</sequence>
<accession>A0A0M4MM36</accession>
<evidence type="ECO:0000259" key="1">
    <source>
        <dbReference type="Pfam" id="PF18367"/>
    </source>
</evidence>
<dbReference type="InterPro" id="IPR041098">
    <property type="entry name" value="Rv2175c_C"/>
</dbReference>
<dbReference type="AlphaFoldDB" id="A0A0M4MM36"/>
<proteinExistence type="predicted"/>